<keyword evidence="4" id="KW-1185">Reference proteome</keyword>
<evidence type="ECO:0000313" key="3">
    <source>
        <dbReference type="EMBL" id="SJZ64134.1"/>
    </source>
</evidence>
<evidence type="ECO:0000259" key="2">
    <source>
        <dbReference type="Pfam" id="PF13349"/>
    </source>
</evidence>
<dbReference type="OrthoDB" id="2240743at2"/>
<evidence type="ECO:0000256" key="1">
    <source>
        <dbReference type="SAM" id="MobiDB-lite"/>
    </source>
</evidence>
<protein>
    <submittedName>
        <fullName evidence="3">DUF4097 and DUF4098 domain-containing protein YvlB</fullName>
    </submittedName>
</protein>
<organism evidence="3 4">
    <name type="scientific">Pilibacter termitis</name>
    <dbReference type="NCBI Taxonomy" id="263852"/>
    <lineage>
        <taxon>Bacteria</taxon>
        <taxon>Bacillati</taxon>
        <taxon>Bacillota</taxon>
        <taxon>Bacilli</taxon>
        <taxon>Lactobacillales</taxon>
        <taxon>Enterococcaceae</taxon>
        <taxon>Pilibacter</taxon>
    </lineage>
</organism>
<evidence type="ECO:0000313" key="4">
    <source>
        <dbReference type="Proteomes" id="UP000190328"/>
    </source>
</evidence>
<feature type="domain" description="DUF4097" evidence="2">
    <location>
        <begin position="215"/>
        <end position="400"/>
    </location>
</feature>
<gene>
    <name evidence="3" type="ORF">SAMN02745116_01026</name>
</gene>
<reference evidence="3 4" key="1">
    <citation type="submission" date="2017-02" db="EMBL/GenBank/DDBJ databases">
        <authorList>
            <person name="Peterson S.W."/>
        </authorList>
    </citation>
    <scope>NUCLEOTIDE SEQUENCE [LARGE SCALE GENOMIC DNA]</scope>
    <source>
        <strain evidence="3 4">ATCC BAA-1030</strain>
    </source>
</reference>
<proteinExistence type="predicted"/>
<dbReference type="RefSeq" id="WP_078806950.1">
    <property type="nucleotide sequence ID" value="NZ_FUXI01000009.1"/>
</dbReference>
<dbReference type="Pfam" id="PF13349">
    <property type="entry name" value="DUF4097"/>
    <property type="match status" value="1"/>
</dbReference>
<dbReference type="InterPro" id="IPR025164">
    <property type="entry name" value="Toastrack_DUF4097"/>
</dbReference>
<dbReference type="InterPro" id="IPR058219">
    <property type="entry name" value="LiaX"/>
</dbReference>
<dbReference type="AlphaFoldDB" id="A0A1T4MBQ1"/>
<feature type="compositionally biased region" description="Basic and acidic residues" evidence="1">
    <location>
        <begin position="35"/>
        <end position="74"/>
    </location>
</feature>
<dbReference type="NCBIfam" id="NF038025">
    <property type="entry name" value="dapto_LiaX"/>
    <property type="match status" value="1"/>
</dbReference>
<dbReference type="EMBL" id="FUXI01000009">
    <property type="protein sequence ID" value="SJZ64134.1"/>
    <property type="molecule type" value="Genomic_DNA"/>
</dbReference>
<dbReference type="Proteomes" id="UP000190328">
    <property type="component" value="Unassembled WGS sequence"/>
</dbReference>
<name>A0A1T4MBQ1_9ENTE</name>
<dbReference type="STRING" id="263852.SAMN02745116_01026"/>
<feature type="region of interest" description="Disordered" evidence="1">
    <location>
        <begin position="35"/>
        <end position="80"/>
    </location>
</feature>
<sequence length="406" mass="44666">MNEKDRILELVKKGIISTEEGIGLLEKLADKEKKSNVIPLETKEEPQADLKLIPELKEEKTDSQEESSETAKENEENDWETQFQSAFGQAKETLKDAGEQIKPYAKNIGGVLADAFTTVKTTLRENVDWKEINVKVPKVATTSFSHKFEYLDNKATIIDVQNTNGAIVLKRGENDTLAIYADIKMYGSIEGDALENFLSRSDISVSDEKIVLNIPSKRIRADLTLELPERLYDHISLKTLNGSVEIGNIEASDIYVNSTNGKIIVAPEKASMVEVKGVNGDVFVKDAILLDTLINTVNGDVSVTAATNAVAVTLVNGDMRLTLKNDTLTKVALSNVNGTIKTAFPKGSGLDGKASTVFGRIYRKLEDVHTINEQAKSVQLQRNGENVVKFDVRTTTGSIYLKDAEE</sequence>
<accession>A0A1T4MBQ1</accession>